<comment type="caution">
    <text evidence="1">The sequence shown here is derived from an EMBL/GenBank/DDBJ whole genome shotgun (WGS) entry which is preliminary data.</text>
</comment>
<organism evidence="1 2">
    <name type="scientific">Phyllosticta capitalensis</name>
    <dbReference type="NCBI Taxonomy" id="121624"/>
    <lineage>
        <taxon>Eukaryota</taxon>
        <taxon>Fungi</taxon>
        <taxon>Dikarya</taxon>
        <taxon>Ascomycota</taxon>
        <taxon>Pezizomycotina</taxon>
        <taxon>Dothideomycetes</taxon>
        <taxon>Dothideomycetes incertae sedis</taxon>
        <taxon>Botryosphaeriales</taxon>
        <taxon>Phyllostictaceae</taxon>
        <taxon>Phyllosticta</taxon>
    </lineage>
</organism>
<sequence length="279" mass="32277">MAADFVELSNELLSKVRDCEFLKTQELRRLHPILVQLRSENETLTTNLNTKAPTITPATLQILRKVPLKCFVTPAPGLFNEVMPRLADYKITFQDNFHGDQRFKEVINVFELFCKSEQALLQSFEAVKTLAKENQSLRTRHLLLSSGDQLAELEKSNGTLPCLNLFIRRVPFEVREELVPDNDTFHAYEEYTHHHKHTELVLEQLIQKSGYANVFYHPFSERYVPSLWADRVPSTAISWRKAESGRMYQWEGMVKVQEPGDAGGVRWFPPLPDGALWKY</sequence>
<dbReference type="EMBL" id="JBBWRZ010000014">
    <property type="protein sequence ID" value="KAK8223163.1"/>
    <property type="molecule type" value="Genomic_DNA"/>
</dbReference>
<accession>A0ABR1Y9M5</accession>
<evidence type="ECO:0000313" key="1">
    <source>
        <dbReference type="EMBL" id="KAK8223163.1"/>
    </source>
</evidence>
<protein>
    <submittedName>
        <fullName evidence="1">Uncharacterized protein</fullName>
    </submittedName>
</protein>
<evidence type="ECO:0000313" key="2">
    <source>
        <dbReference type="Proteomes" id="UP001492380"/>
    </source>
</evidence>
<reference evidence="1 2" key="1">
    <citation type="submission" date="2024-04" db="EMBL/GenBank/DDBJ databases">
        <title>Phyllosticta paracitricarpa is synonymous to the EU quarantine fungus P. citricarpa based on phylogenomic analyses.</title>
        <authorList>
            <consortium name="Lawrence Berkeley National Laboratory"/>
            <person name="Van Ingen-Buijs V.A."/>
            <person name="Van Westerhoven A.C."/>
            <person name="Haridas S."/>
            <person name="Skiadas P."/>
            <person name="Martin F."/>
            <person name="Groenewald J.Z."/>
            <person name="Crous P.W."/>
            <person name="Seidl M.F."/>
        </authorList>
    </citation>
    <scope>NUCLEOTIDE SEQUENCE [LARGE SCALE GENOMIC DNA]</scope>
    <source>
        <strain evidence="1 2">CBS 123374</strain>
    </source>
</reference>
<gene>
    <name evidence="1" type="ORF">HDK90DRAFT_515505</name>
</gene>
<dbReference type="Proteomes" id="UP001492380">
    <property type="component" value="Unassembled WGS sequence"/>
</dbReference>
<proteinExistence type="predicted"/>
<keyword evidence="2" id="KW-1185">Reference proteome</keyword>
<name>A0ABR1Y9M5_9PEZI</name>